<dbReference type="RefSeq" id="WP_189894209.1">
    <property type="nucleotide sequence ID" value="NZ_BMVN01000051.1"/>
</dbReference>
<dbReference type="InterPro" id="IPR001296">
    <property type="entry name" value="Glyco_trans_1"/>
</dbReference>
<feature type="domain" description="Glycosyl transferase family 1" evidence="5">
    <location>
        <begin position="190"/>
        <end position="348"/>
    </location>
</feature>
<protein>
    <recommendedName>
        <fullName evidence="1">D-inositol 3-phosphate glycosyltransferase</fullName>
    </recommendedName>
</protein>
<dbReference type="Gene3D" id="3.40.50.2000">
    <property type="entry name" value="Glycogen Phosphorylase B"/>
    <property type="match status" value="2"/>
</dbReference>
<evidence type="ECO:0000313" key="7">
    <source>
        <dbReference type="EMBL" id="GHA64323.1"/>
    </source>
</evidence>
<gene>
    <name evidence="7" type="ORF">GCM10010345_80550</name>
</gene>
<dbReference type="InterPro" id="IPR028098">
    <property type="entry name" value="Glyco_trans_4-like_N"/>
</dbReference>
<evidence type="ECO:0000256" key="3">
    <source>
        <dbReference type="ARBA" id="ARBA00022679"/>
    </source>
</evidence>
<feature type="domain" description="Glycosyltransferase subfamily 4-like N-terminal" evidence="6">
    <location>
        <begin position="17"/>
        <end position="182"/>
    </location>
</feature>
<evidence type="ECO:0000259" key="6">
    <source>
        <dbReference type="Pfam" id="PF13439"/>
    </source>
</evidence>
<evidence type="ECO:0000313" key="8">
    <source>
        <dbReference type="Proteomes" id="UP000653644"/>
    </source>
</evidence>
<dbReference type="Pfam" id="PF13439">
    <property type="entry name" value="Glyco_transf_4"/>
    <property type="match status" value="1"/>
</dbReference>
<dbReference type="EMBL" id="BMVN01000051">
    <property type="protein sequence ID" value="GHA64323.1"/>
    <property type="molecule type" value="Genomic_DNA"/>
</dbReference>
<keyword evidence="8" id="KW-1185">Reference proteome</keyword>
<dbReference type="Proteomes" id="UP000653644">
    <property type="component" value="Unassembled WGS sequence"/>
</dbReference>
<dbReference type="CDD" id="cd03801">
    <property type="entry name" value="GT4_PimA-like"/>
    <property type="match status" value="1"/>
</dbReference>
<feature type="region of interest" description="Disordered" evidence="4">
    <location>
        <begin position="370"/>
        <end position="403"/>
    </location>
</feature>
<reference evidence="8" key="1">
    <citation type="journal article" date="2019" name="Int. J. Syst. Evol. Microbiol.">
        <title>The Global Catalogue of Microorganisms (GCM) 10K type strain sequencing project: providing services to taxonomists for standard genome sequencing and annotation.</title>
        <authorList>
            <consortium name="The Broad Institute Genomics Platform"/>
            <consortium name="The Broad Institute Genome Sequencing Center for Infectious Disease"/>
            <person name="Wu L."/>
            <person name="Ma J."/>
        </authorList>
    </citation>
    <scope>NUCLEOTIDE SEQUENCE [LARGE SCALE GENOMIC DNA]</scope>
    <source>
        <strain evidence="8">JCM 4733</strain>
    </source>
</reference>
<sequence length="403" mass="42862">MRLLHVVTLISDDGAFGGPPSVAVAQSEELAARGHDVALMSLWRGGGRAPERVGAVRLRSRPARTLLPGRGFIGLLHPLLVRDLWRAMGGAEVVHVHAGRDLVSLSALAVAALRRVPCVAQTHGMVEPRTALPVRLFDLLYLPLLRRARACCVLTEQERGLVARVLGPDGPPLRILPNGIEPGPPEPEPRQPREPHVLFLARLHPRKRPEAFVEMAALVHREMPEARFTLYGPDDGSLPAVRRLIAEGPAGVVRYGGALDPSEAREAYRTAAVHVLASVNEPFGMTVIEALAAGTPVVCTDTCGIADELARRGAALVTDGSPGSMAAAVRRLLGDPELCARMARAGRRVVEDVYSIGAVVDRLEEIYLGTRRNEPAGPGGTDGGARPAAGHPRQEPTAPTPAG</sequence>
<keyword evidence="3 7" id="KW-0808">Transferase</keyword>
<organism evidence="7 8">
    <name type="scientific">Streptomyces canarius</name>
    <dbReference type="NCBI Taxonomy" id="285453"/>
    <lineage>
        <taxon>Bacteria</taxon>
        <taxon>Bacillati</taxon>
        <taxon>Actinomycetota</taxon>
        <taxon>Actinomycetes</taxon>
        <taxon>Kitasatosporales</taxon>
        <taxon>Streptomycetaceae</taxon>
        <taxon>Streptomyces</taxon>
    </lineage>
</organism>
<accession>A0ABQ3D818</accession>
<dbReference type="PANTHER" id="PTHR12526">
    <property type="entry name" value="GLYCOSYLTRANSFERASE"/>
    <property type="match status" value="1"/>
</dbReference>
<dbReference type="PANTHER" id="PTHR12526:SF510">
    <property type="entry name" value="D-INOSITOL 3-PHOSPHATE GLYCOSYLTRANSFERASE"/>
    <property type="match status" value="1"/>
</dbReference>
<dbReference type="Pfam" id="PF00534">
    <property type="entry name" value="Glycos_transf_1"/>
    <property type="match status" value="1"/>
</dbReference>
<comment type="caution">
    <text evidence="7">The sequence shown here is derived from an EMBL/GenBank/DDBJ whole genome shotgun (WGS) entry which is preliminary data.</text>
</comment>
<proteinExistence type="predicted"/>
<evidence type="ECO:0000256" key="1">
    <source>
        <dbReference type="ARBA" id="ARBA00021292"/>
    </source>
</evidence>
<evidence type="ECO:0000256" key="4">
    <source>
        <dbReference type="SAM" id="MobiDB-lite"/>
    </source>
</evidence>
<keyword evidence="2" id="KW-0328">Glycosyltransferase</keyword>
<evidence type="ECO:0000259" key="5">
    <source>
        <dbReference type="Pfam" id="PF00534"/>
    </source>
</evidence>
<dbReference type="GO" id="GO:0016740">
    <property type="term" value="F:transferase activity"/>
    <property type="evidence" value="ECO:0007669"/>
    <property type="project" value="UniProtKB-KW"/>
</dbReference>
<dbReference type="SUPFAM" id="SSF53756">
    <property type="entry name" value="UDP-Glycosyltransferase/glycogen phosphorylase"/>
    <property type="match status" value="1"/>
</dbReference>
<name>A0ABQ3D818_9ACTN</name>
<evidence type="ECO:0000256" key="2">
    <source>
        <dbReference type="ARBA" id="ARBA00022676"/>
    </source>
</evidence>